<keyword evidence="5" id="KW-0547">Nucleotide-binding</keyword>
<dbReference type="GO" id="GO:0006508">
    <property type="term" value="P:proteolysis"/>
    <property type="evidence" value="ECO:0007669"/>
    <property type="project" value="UniProtKB-KW"/>
</dbReference>
<reference evidence="11" key="1">
    <citation type="submission" date="2009-02" db="EMBL/GenBank/DDBJ databases">
        <title>Data mining cDNAs reveals 3 new ssRNA viruses in Nasonia (Hymenoptera: Pteromalidae).</title>
        <authorList>
            <person name="Oliveira D.C.S.G."/>
            <person name="Hunter W.M."/>
            <person name="Ng J."/>
            <person name="Desjardins C.A."/>
            <person name="Dang P.M."/>
            <person name="Werren J.H."/>
        </authorList>
    </citation>
    <scope>NUCLEOTIDE SEQUENCE</scope>
    <source>
        <strain evidence="11">1</strain>
    </source>
</reference>
<evidence type="ECO:0000256" key="2">
    <source>
        <dbReference type="ARBA" id="ARBA00022670"/>
    </source>
</evidence>
<dbReference type="EMBL" id="FJ790486">
    <property type="protein sequence ID" value="ACN94442.1"/>
    <property type="molecule type" value="mRNA"/>
</dbReference>
<dbReference type="SUPFAM" id="SSF50494">
    <property type="entry name" value="Trypsin-like serine proteases"/>
    <property type="match status" value="1"/>
</dbReference>
<keyword evidence="8" id="KW-0067">ATP-binding</keyword>
<dbReference type="InterPro" id="IPR009003">
    <property type="entry name" value="Peptidase_S1_PA"/>
</dbReference>
<evidence type="ECO:0000256" key="9">
    <source>
        <dbReference type="ARBA" id="ARBA00022953"/>
    </source>
</evidence>
<evidence type="ECO:0000313" key="11">
    <source>
        <dbReference type="EMBL" id="ACN94442.1"/>
    </source>
</evidence>
<dbReference type="SUPFAM" id="SSF56672">
    <property type="entry name" value="DNA/RNA polymerases"/>
    <property type="match status" value="1"/>
</dbReference>
<dbReference type="GO" id="GO:0003968">
    <property type="term" value="F:RNA-directed RNA polymerase activity"/>
    <property type="evidence" value="ECO:0007669"/>
    <property type="project" value="UniProtKB-KW"/>
</dbReference>
<accession>C1K2M4</accession>
<keyword evidence="4" id="KW-0548">Nucleotidyltransferase</keyword>
<proteinExistence type="evidence at transcript level"/>
<dbReference type="GO" id="GO:0008234">
    <property type="term" value="F:cysteine-type peptidase activity"/>
    <property type="evidence" value="ECO:0007669"/>
    <property type="project" value="UniProtKB-KW"/>
</dbReference>
<dbReference type="Gene3D" id="3.30.70.270">
    <property type="match status" value="1"/>
</dbReference>
<dbReference type="InterPro" id="IPR043502">
    <property type="entry name" value="DNA/RNA_pol_sf"/>
</dbReference>
<evidence type="ECO:0000256" key="5">
    <source>
        <dbReference type="ARBA" id="ARBA00022741"/>
    </source>
</evidence>
<evidence type="ECO:0000256" key="4">
    <source>
        <dbReference type="ARBA" id="ARBA00022695"/>
    </source>
</evidence>
<organism evidence="11">
    <name type="scientific">Nasonia vitripennis virus</name>
    <dbReference type="NCBI Taxonomy" id="626355"/>
    <lineage>
        <taxon>Viruses</taxon>
        <taxon>Riboviria</taxon>
        <taxon>Orthornavirae</taxon>
        <taxon>Pisuviricota</taxon>
        <taxon>Pisoniviricetes</taxon>
        <taxon>Picornavirales</taxon>
        <taxon>Iflaviridae</taxon>
        <taxon>Iflavirus</taxon>
    </lineage>
</organism>
<dbReference type="GO" id="GO:0005524">
    <property type="term" value="F:ATP binding"/>
    <property type="evidence" value="ECO:0007669"/>
    <property type="project" value="UniProtKB-KW"/>
</dbReference>
<dbReference type="InterPro" id="IPR043504">
    <property type="entry name" value="Peptidase_S1_PA_chymotrypsin"/>
</dbReference>
<feature type="domain" description="RdRp catalytic" evidence="10">
    <location>
        <begin position="509"/>
        <end position="650"/>
    </location>
</feature>
<evidence type="ECO:0000259" key="10">
    <source>
        <dbReference type="PROSITE" id="PS50507"/>
    </source>
</evidence>
<evidence type="ECO:0000256" key="6">
    <source>
        <dbReference type="ARBA" id="ARBA00022801"/>
    </source>
</evidence>
<dbReference type="InterPro" id="IPR001205">
    <property type="entry name" value="RNA-dir_pol_C"/>
</dbReference>
<evidence type="ECO:0000256" key="3">
    <source>
        <dbReference type="ARBA" id="ARBA00022679"/>
    </source>
</evidence>
<dbReference type="CDD" id="cd23169">
    <property type="entry name" value="ps-ssRNAv-Picornavirales"/>
    <property type="match status" value="1"/>
</dbReference>
<keyword evidence="7" id="KW-0788">Thiol protease</keyword>
<dbReference type="Pfam" id="PF00680">
    <property type="entry name" value="RdRP_1"/>
    <property type="match status" value="1"/>
</dbReference>
<keyword evidence="1 11" id="KW-0696">RNA-directed RNA polymerase</keyword>
<dbReference type="GO" id="GO:0039694">
    <property type="term" value="P:viral RNA genome replication"/>
    <property type="evidence" value="ECO:0007669"/>
    <property type="project" value="InterPro"/>
</dbReference>
<dbReference type="Gene3D" id="1.20.960.20">
    <property type="match status" value="1"/>
</dbReference>
<keyword evidence="3" id="KW-0808">Transferase</keyword>
<name>C1K2M4_9VIRU</name>
<keyword evidence="9" id="KW-0693">Viral RNA replication</keyword>
<evidence type="ECO:0000256" key="7">
    <source>
        <dbReference type="ARBA" id="ARBA00022807"/>
    </source>
</evidence>
<dbReference type="InterPro" id="IPR007094">
    <property type="entry name" value="RNA-dir_pol_PSvirus"/>
</dbReference>
<keyword evidence="6" id="KW-0378">Hydrolase</keyword>
<protein>
    <submittedName>
        <fullName evidence="11">Protease/RNA-dependent RNA polymerase</fullName>
    </submittedName>
</protein>
<dbReference type="GO" id="GO:0003723">
    <property type="term" value="F:RNA binding"/>
    <property type="evidence" value="ECO:0007669"/>
    <property type="project" value="InterPro"/>
</dbReference>
<keyword evidence="2 11" id="KW-0645">Protease</keyword>
<evidence type="ECO:0000256" key="8">
    <source>
        <dbReference type="ARBA" id="ARBA00022840"/>
    </source>
</evidence>
<dbReference type="PROSITE" id="PS50507">
    <property type="entry name" value="RDRP_SSRNA_POS"/>
    <property type="match status" value="1"/>
</dbReference>
<dbReference type="Gene3D" id="2.40.10.10">
    <property type="entry name" value="Trypsin-like serine proteases"/>
    <property type="match status" value="1"/>
</dbReference>
<dbReference type="GO" id="GO:0006351">
    <property type="term" value="P:DNA-templated transcription"/>
    <property type="evidence" value="ECO:0007669"/>
    <property type="project" value="InterPro"/>
</dbReference>
<feature type="non-terminal residue" evidence="11">
    <location>
        <position position="1"/>
    </location>
</feature>
<sequence length="787" mass="89442">IIEGEVTNDHILSKENLIFHNPSENGMLHKIVSNSITLTGISKLDNGNSILYRSRCLGLFGRTFLVLRHYIEHFKNKGVDEVAIVFHKHLGVIRFKISELTFKWTEGGYGTCTLPSMPGTFKDIRKLMPSENMTTFPRRMYMVEPTAESMNIFELEVTQLRSDVEIPSTNGQSAWVIKDGFSYSWGGKGKCGSFLFAPGMACPLVGIHTAGIGVIKGFAEPLNKETFVIENAKIDVTFVTPQMDYNDGGFQIPGDALVCGHVPQSKAVALATKTKIEESEIHGVFPVETAPAPLTGSDPRLSKPINPLVVGIEKRCDKPIEFNETDLNTAQEDFTNMIEVNVSAVRNVSVLSVSEAVCGLLLPGYDPMVISTSEGYPWILERPKDASNKSWMFNFEERPTGRELVGIYSKLMNTIKVKEQMREHLVVPATYFTSCLKDARIPIYKIPEPGKTRVFEMSPVDFTISQRQYFLDFYVAYQTARMNAENTIGINPDGPEWTELANRLQEFSPHILTADYSAYGPRLLHSVILRAKMAELNWYEQEEERVCMPEEERERNFKIRYTMIEELINPLNIVKDCIVRFNTGMPSGNAGTVITNSECNSIYIRCAYLGLARKYAPVLADLYWFKQYVRMFSNGDDLIMAVKPDIISWFNNRTLIDFFSQHNIKMTDALKSGKVREFCSLEEATYLKRGFKKHPTRPGEWLAPLERASITDTANWIWRSVDRREASLVNSEMSCRLAYTHGPEFYAYVCARLKKAWRKLRVEFDFPSWTSLDSHVWEGTEGPKFNF</sequence>
<evidence type="ECO:0000256" key="1">
    <source>
        <dbReference type="ARBA" id="ARBA00022484"/>
    </source>
</evidence>
<dbReference type="InterPro" id="IPR043128">
    <property type="entry name" value="Rev_trsase/Diguanyl_cyclase"/>
</dbReference>